<accession>A0A5J4S2X3</accession>
<evidence type="ECO:0000313" key="1">
    <source>
        <dbReference type="EMBL" id="KAA6339790.1"/>
    </source>
</evidence>
<reference evidence="1" key="1">
    <citation type="submission" date="2019-03" db="EMBL/GenBank/DDBJ databases">
        <title>Single cell metagenomics reveals metabolic interactions within the superorganism composed of flagellate Streblomastix strix and complex community of Bacteroidetes bacteria on its surface.</title>
        <authorList>
            <person name="Treitli S.C."/>
            <person name="Kolisko M."/>
            <person name="Husnik F."/>
            <person name="Keeling P."/>
            <person name="Hampl V."/>
        </authorList>
    </citation>
    <scope>NUCLEOTIDE SEQUENCE</scope>
    <source>
        <strain evidence="1">STM</strain>
    </source>
</reference>
<protein>
    <submittedName>
        <fullName evidence="1">Uncharacterized protein</fullName>
    </submittedName>
</protein>
<proteinExistence type="predicted"/>
<sequence length="261" mass="29900">MKRTLASLILCFFAFCGTSFLHAQSFSYDTYWKKVEKAEKQSLPQTVVKLADEIFRKAQAEKNSPQMLKAYTWRTSYQEILMPDSFYVHLLGWEHWANTAPNPLDRAVLHSLVAEIYADYAGNNLWKLSRSTAINDKSFTDIREWDSDTFVQKVLEHTRAALKDSLLLLNTSAKTYIPFTKTGETSDYYNHDMYHLLALRGTKALKRIVSLSGKDSLITTEVSVIFHHTIDTYRRKNNPDAVLLATLDSLAWNGKNDVSES</sequence>
<feature type="non-terminal residue" evidence="1">
    <location>
        <position position="261"/>
    </location>
</feature>
<gene>
    <name evidence="1" type="ORF">EZS27_012311</name>
</gene>
<name>A0A5J4S2X3_9ZZZZ</name>
<dbReference type="EMBL" id="SNRY01000508">
    <property type="protein sequence ID" value="KAA6339790.1"/>
    <property type="molecule type" value="Genomic_DNA"/>
</dbReference>
<organism evidence="1">
    <name type="scientific">termite gut metagenome</name>
    <dbReference type="NCBI Taxonomy" id="433724"/>
    <lineage>
        <taxon>unclassified sequences</taxon>
        <taxon>metagenomes</taxon>
        <taxon>organismal metagenomes</taxon>
    </lineage>
</organism>
<dbReference type="AlphaFoldDB" id="A0A5J4S2X3"/>
<comment type="caution">
    <text evidence="1">The sequence shown here is derived from an EMBL/GenBank/DDBJ whole genome shotgun (WGS) entry which is preliminary data.</text>
</comment>